<dbReference type="GeneID" id="20811805"/>
<name>W4GAM3_APHAT</name>
<evidence type="ECO:0000256" key="2">
    <source>
        <dbReference type="SAM" id="SignalP"/>
    </source>
</evidence>
<dbReference type="RefSeq" id="XP_009834471.1">
    <property type="nucleotide sequence ID" value="XM_009836169.1"/>
</dbReference>
<protein>
    <submittedName>
        <fullName evidence="3">Uncharacterized protein</fullName>
    </submittedName>
</protein>
<accession>W4GAM3</accession>
<reference evidence="3" key="1">
    <citation type="submission" date="2013-12" db="EMBL/GenBank/DDBJ databases">
        <title>The Genome Sequence of Aphanomyces astaci APO3.</title>
        <authorList>
            <consortium name="The Broad Institute Genomics Platform"/>
            <person name="Russ C."/>
            <person name="Tyler B."/>
            <person name="van West P."/>
            <person name="Dieguez-Uribeondo J."/>
            <person name="Young S.K."/>
            <person name="Zeng Q."/>
            <person name="Gargeya S."/>
            <person name="Fitzgerald M."/>
            <person name="Abouelleil A."/>
            <person name="Alvarado L."/>
            <person name="Chapman S.B."/>
            <person name="Gainer-Dewar J."/>
            <person name="Goldberg J."/>
            <person name="Griggs A."/>
            <person name="Gujja S."/>
            <person name="Hansen M."/>
            <person name="Howarth C."/>
            <person name="Imamovic A."/>
            <person name="Ireland A."/>
            <person name="Larimer J."/>
            <person name="McCowan C."/>
            <person name="Murphy C."/>
            <person name="Pearson M."/>
            <person name="Poon T.W."/>
            <person name="Priest M."/>
            <person name="Roberts A."/>
            <person name="Saif S."/>
            <person name="Shea T."/>
            <person name="Sykes S."/>
            <person name="Wortman J."/>
            <person name="Nusbaum C."/>
            <person name="Birren B."/>
        </authorList>
    </citation>
    <scope>NUCLEOTIDE SEQUENCE [LARGE SCALE GENOMIC DNA]</scope>
    <source>
        <strain evidence="3">APO3</strain>
    </source>
</reference>
<feature type="signal peptide" evidence="2">
    <location>
        <begin position="1"/>
        <end position="18"/>
    </location>
</feature>
<keyword evidence="2" id="KW-0732">Signal</keyword>
<dbReference type="VEuPathDB" id="FungiDB:H257_09809"/>
<evidence type="ECO:0000313" key="3">
    <source>
        <dbReference type="EMBL" id="ETV76346.1"/>
    </source>
</evidence>
<feature type="transmembrane region" description="Helical" evidence="1">
    <location>
        <begin position="54"/>
        <end position="73"/>
    </location>
</feature>
<organism evidence="3">
    <name type="scientific">Aphanomyces astaci</name>
    <name type="common">Crayfish plague agent</name>
    <dbReference type="NCBI Taxonomy" id="112090"/>
    <lineage>
        <taxon>Eukaryota</taxon>
        <taxon>Sar</taxon>
        <taxon>Stramenopiles</taxon>
        <taxon>Oomycota</taxon>
        <taxon>Saprolegniomycetes</taxon>
        <taxon>Saprolegniales</taxon>
        <taxon>Verrucalvaceae</taxon>
        <taxon>Aphanomyces</taxon>
    </lineage>
</organism>
<dbReference type="EMBL" id="KI913137">
    <property type="protein sequence ID" value="ETV76346.1"/>
    <property type="molecule type" value="Genomic_DNA"/>
</dbReference>
<proteinExistence type="predicted"/>
<keyword evidence="1" id="KW-0472">Membrane</keyword>
<keyword evidence="1" id="KW-1133">Transmembrane helix</keyword>
<gene>
    <name evidence="3" type="ORF">H257_09809</name>
</gene>
<sequence length="120" mass="12983">MHSTIVFALTFVAALAAAASPPAAPETPVSKPNESPAMVSKDDKEFLLGLHRPIYLPFVAIPVLPIVPWRWWGVHCFVVGKELRKATPSPTKNGRLLLSDLVGALLRWLVALVVAGKPKN</sequence>
<keyword evidence="1" id="KW-0812">Transmembrane</keyword>
<dbReference type="AlphaFoldDB" id="W4GAM3"/>
<feature type="transmembrane region" description="Helical" evidence="1">
    <location>
        <begin position="94"/>
        <end position="115"/>
    </location>
</feature>
<feature type="chain" id="PRO_5004841025" evidence="2">
    <location>
        <begin position="19"/>
        <end position="120"/>
    </location>
</feature>
<evidence type="ECO:0000256" key="1">
    <source>
        <dbReference type="SAM" id="Phobius"/>
    </source>
</evidence>